<organism evidence="1 2">
    <name type="scientific">Roridomyces roridus</name>
    <dbReference type="NCBI Taxonomy" id="1738132"/>
    <lineage>
        <taxon>Eukaryota</taxon>
        <taxon>Fungi</taxon>
        <taxon>Dikarya</taxon>
        <taxon>Basidiomycota</taxon>
        <taxon>Agaricomycotina</taxon>
        <taxon>Agaricomycetes</taxon>
        <taxon>Agaricomycetidae</taxon>
        <taxon>Agaricales</taxon>
        <taxon>Marasmiineae</taxon>
        <taxon>Mycenaceae</taxon>
        <taxon>Roridomyces</taxon>
    </lineage>
</organism>
<evidence type="ECO:0000313" key="2">
    <source>
        <dbReference type="Proteomes" id="UP001221142"/>
    </source>
</evidence>
<comment type="caution">
    <text evidence="1">The sequence shown here is derived from an EMBL/GenBank/DDBJ whole genome shotgun (WGS) entry which is preliminary data.</text>
</comment>
<keyword evidence="2" id="KW-1185">Reference proteome</keyword>
<proteinExistence type="predicted"/>
<accession>A0AAD7AX39</accession>
<reference evidence="1" key="1">
    <citation type="submission" date="2023-03" db="EMBL/GenBank/DDBJ databases">
        <title>Massive genome expansion in bonnet fungi (Mycena s.s.) driven by repeated elements and novel gene families across ecological guilds.</title>
        <authorList>
            <consortium name="Lawrence Berkeley National Laboratory"/>
            <person name="Harder C.B."/>
            <person name="Miyauchi S."/>
            <person name="Viragh M."/>
            <person name="Kuo A."/>
            <person name="Thoen E."/>
            <person name="Andreopoulos B."/>
            <person name="Lu D."/>
            <person name="Skrede I."/>
            <person name="Drula E."/>
            <person name="Henrissat B."/>
            <person name="Morin E."/>
            <person name="Kohler A."/>
            <person name="Barry K."/>
            <person name="LaButti K."/>
            <person name="Morin E."/>
            <person name="Salamov A."/>
            <person name="Lipzen A."/>
            <person name="Mereny Z."/>
            <person name="Hegedus B."/>
            <person name="Baldrian P."/>
            <person name="Stursova M."/>
            <person name="Weitz H."/>
            <person name="Taylor A."/>
            <person name="Grigoriev I.V."/>
            <person name="Nagy L.G."/>
            <person name="Martin F."/>
            <person name="Kauserud H."/>
        </authorList>
    </citation>
    <scope>NUCLEOTIDE SEQUENCE</scope>
    <source>
        <strain evidence="1">9284</strain>
    </source>
</reference>
<gene>
    <name evidence="1" type="ORF">FB45DRAFT_965102</name>
</gene>
<evidence type="ECO:0000313" key="1">
    <source>
        <dbReference type="EMBL" id="KAJ7602750.1"/>
    </source>
</evidence>
<dbReference type="Proteomes" id="UP001221142">
    <property type="component" value="Unassembled WGS sequence"/>
</dbReference>
<name>A0AAD7AX39_9AGAR</name>
<dbReference type="AlphaFoldDB" id="A0AAD7AX39"/>
<dbReference type="EMBL" id="JARKIF010000203">
    <property type="protein sequence ID" value="KAJ7602750.1"/>
    <property type="molecule type" value="Genomic_DNA"/>
</dbReference>
<protein>
    <submittedName>
        <fullName evidence="1">Uncharacterized protein</fullName>
    </submittedName>
</protein>
<sequence length="91" mass="9981">MPMFCTLANVSFFNGVHATFPSPRLLLLLPQVSVSLVQTGAHTLLAKLLGRFRAFKVLDMVLDAHGVRSGCREDWHTTVRRQGSGSKSKGN</sequence>